<organism evidence="1 2">
    <name type="scientific">Pluteus cervinus</name>
    <dbReference type="NCBI Taxonomy" id="181527"/>
    <lineage>
        <taxon>Eukaryota</taxon>
        <taxon>Fungi</taxon>
        <taxon>Dikarya</taxon>
        <taxon>Basidiomycota</taxon>
        <taxon>Agaricomycotina</taxon>
        <taxon>Agaricomycetes</taxon>
        <taxon>Agaricomycetidae</taxon>
        <taxon>Agaricales</taxon>
        <taxon>Pluteineae</taxon>
        <taxon>Pluteaceae</taxon>
        <taxon>Pluteus</taxon>
    </lineage>
</organism>
<protein>
    <submittedName>
        <fullName evidence="1">Uncharacterized protein</fullName>
    </submittedName>
</protein>
<name>A0ACD3APU1_9AGAR</name>
<accession>A0ACD3APU1</accession>
<sequence>MYNIPEILWFMPTAEHVDDPYTDLSNVVPAARGVVKNLWYSDHGDTNDRRVVVFNWKTREEQAHFMGTADYVEWCFPFIEMANGKTVVGQYLGSLSTSTSLTIDPIFNAPSTDFLHFTSERSVPLIKDYVGLLAKCPDCVGWFWGRSVDKFNQFTLVLIVGWATTQPQHDGISGHLYQCLVYQAKLQSLRHLTYVAV</sequence>
<keyword evidence="2" id="KW-1185">Reference proteome</keyword>
<proteinExistence type="predicted"/>
<dbReference type="EMBL" id="ML208366">
    <property type="protein sequence ID" value="TFK67810.1"/>
    <property type="molecule type" value="Genomic_DNA"/>
</dbReference>
<evidence type="ECO:0000313" key="2">
    <source>
        <dbReference type="Proteomes" id="UP000308600"/>
    </source>
</evidence>
<gene>
    <name evidence="1" type="ORF">BDN72DRAFT_898639</name>
</gene>
<dbReference type="Proteomes" id="UP000308600">
    <property type="component" value="Unassembled WGS sequence"/>
</dbReference>
<evidence type="ECO:0000313" key="1">
    <source>
        <dbReference type="EMBL" id="TFK67810.1"/>
    </source>
</evidence>
<reference evidence="1 2" key="1">
    <citation type="journal article" date="2019" name="Nat. Ecol. Evol.">
        <title>Megaphylogeny resolves global patterns of mushroom evolution.</title>
        <authorList>
            <person name="Varga T."/>
            <person name="Krizsan K."/>
            <person name="Foldi C."/>
            <person name="Dima B."/>
            <person name="Sanchez-Garcia M."/>
            <person name="Sanchez-Ramirez S."/>
            <person name="Szollosi G.J."/>
            <person name="Szarkandi J.G."/>
            <person name="Papp V."/>
            <person name="Albert L."/>
            <person name="Andreopoulos W."/>
            <person name="Angelini C."/>
            <person name="Antonin V."/>
            <person name="Barry K.W."/>
            <person name="Bougher N.L."/>
            <person name="Buchanan P."/>
            <person name="Buyck B."/>
            <person name="Bense V."/>
            <person name="Catcheside P."/>
            <person name="Chovatia M."/>
            <person name="Cooper J."/>
            <person name="Damon W."/>
            <person name="Desjardin D."/>
            <person name="Finy P."/>
            <person name="Geml J."/>
            <person name="Haridas S."/>
            <person name="Hughes K."/>
            <person name="Justo A."/>
            <person name="Karasinski D."/>
            <person name="Kautmanova I."/>
            <person name="Kiss B."/>
            <person name="Kocsube S."/>
            <person name="Kotiranta H."/>
            <person name="LaButti K.M."/>
            <person name="Lechner B.E."/>
            <person name="Liimatainen K."/>
            <person name="Lipzen A."/>
            <person name="Lukacs Z."/>
            <person name="Mihaltcheva S."/>
            <person name="Morgado L.N."/>
            <person name="Niskanen T."/>
            <person name="Noordeloos M.E."/>
            <person name="Ohm R.A."/>
            <person name="Ortiz-Santana B."/>
            <person name="Ovrebo C."/>
            <person name="Racz N."/>
            <person name="Riley R."/>
            <person name="Savchenko A."/>
            <person name="Shiryaev A."/>
            <person name="Soop K."/>
            <person name="Spirin V."/>
            <person name="Szebenyi C."/>
            <person name="Tomsovsky M."/>
            <person name="Tulloss R.E."/>
            <person name="Uehling J."/>
            <person name="Grigoriev I.V."/>
            <person name="Vagvolgyi C."/>
            <person name="Papp T."/>
            <person name="Martin F.M."/>
            <person name="Miettinen O."/>
            <person name="Hibbett D.S."/>
            <person name="Nagy L.G."/>
        </authorList>
    </citation>
    <scope>NUCLEOTIDE SEQUENCE [LARGE SCALE GENOMIC DNA]</scope>
    <source>
        <strain evidence="1 2">NL-1719</strain>
    </source>
</reference>